<accession>A0A4Z0YB86</accession>
<dbReference type="EMBL" id="SRMQ01000002">
    <property type="protein sequence ID" value="TGJ77188.1"/>
    <property type="molecule type" value="Genomic_DNA"/>
</dbReference>
<sequence>MKISLNGFGEAAATFEAGSGVTVGMPVKMTGNGVVGGCAAKEGFCGVAVSVRGGYAAVQLRGYVVLPYAGTAPAVGYQTLSAAGGGKVQVDSTGRSLLVTDVDTTAQTCGIIL</sequence>
<proteinExistence type="predicted"/>
<name>A0A4Z0YB86_9FIRM</name>
<evidence type="ECO:0000313" key="1">
    <source>
        <dbReference type="EMBL" id="TGJ77188.1"/>
    </source>
</evidence>
<evidence type="ECO:0000313" key="2">
    <source>
        <dbReference type="Proteomes" id="UP000297714"/>
    </source>
</evidence>
<dbReference type="RefSeq" id="WP_135657487.1">
    <property type="nucleotide sequence ID" value="NZ_JAJUFJ010000015.1"/>
</dbReference>
<dbReference type="OrthoDB" id="1931608at2"/>
<comment type="caution">
    <text evidence="1">The sequence shown here is derived from an EMBL/GenBank/DDBJ whole genome shotgun (WGS) entry which is preliminary data.</text>
</comment>
<protein>
    <submittedName>
        <fullName evidence="1">Uncharacterized protein</fullName>
    </submittedName>
</protein>
<dbReference type="Proteomes" id="UP000297714">
    <property type="component" value="Unassembled WGS sequence"/>
</dbReference>
<dbReference type="AlphaFoldDB" id="A0A4Z0YB86"/>
<organism evidence="1 2">
    <name type="scientific">Caproiciproducens galactitolivorans</name>
    <dbReference type="NCBI Taxonomy" id="642589"/>
    <lineage>
        <taxon>Bacteria</taxon>
        <taxon>Bacillati</taxon>
        <taxon>Bacillota</taxon>
        <taxon>Clostridia</taxon>
        <taxon>Eubacteriales</taxon>
        <taxon>Acutalibacteraceae</taxon>
        <taxon>Caproiciproducens</taxon>
    </lineage>
</organism>
<reference evidence="1 2" key="1">
    <citation type="submission" date="2019-04" db="EMBL/GenBank/DDBJ databases">
        <authorList>
            <person name="Poehlein A."/>
            <person name="Bengelsdorf F.R."/>
            <person name="Duerre P."/>
            <person name="Daniel R."/>
        </authorList>
    </citation>
    <scope>NUCLEOTIDE SEQUENCE [LARGE SCALE GENOMIC DNA]</scope>
    <source>
        <strain evidence="1 2">BS-1</strain>
    </source>
</reference>
<keyword evidence="2" id="KW-1185">Reference proteome</keyword>
<gene>
    <name evidence="1" type="ORF">CAGA_05560</name>
</gene>